<evidence type="ECO:0000313" key="2">
    <source>
        <dbReference type="Proteomes" id="UP000285084"/>
    </source>
</evidence>
<name>A0A420NAI8_FUSOX</name>
<evidence type="ECO:0000313" key="1">
    <source>
        <dbReference type="EMBL" id="RKK77284.1"/>
    </source>
</evidence>
<gene>
    <name evidence="1" type="ORF">BFJ69_g6284</name>
</gene>
<dbReference type="EMBL" id="MRCX01000046">
    <property type="protein sequence ID" value="RKK77284.1"/>
    <property type="molecule type" value="Genomic_DNA"/>
</dbReference>
<proteinExistence type="predicted"/>
<organism evidence="1 2">
    <name type="scientific">Fusarium oxysporum</name>
    <name type="common">Fusarium vascular wilt</name>
    <dbReference type="NCBI Taxonomy" id="5507"/>
    <lineage>
        <taxon>Eukaryota</taxon>
        <taxon>Fungi</taxon>
        <taxon>Dikarya</taxon>
        <taxon>Ascomycota</taxon>
        <taxon>Pezizomycotina</taxon>
        <taxon>Sordariomycetes</taxon>
        <taxon>Hypocreomycetidae</taxon>
        <taxon>Hypocreales</taxon>
        <taxon>Nectriaceae</taxon>
        <taxon>Fusarium</taxon>
        <taxon>Fusarium oxysporum species complex</taxon>
    </lineage>
</organism>
<dbReference type="AlphaFoldDB" id="A0A420NAI8"/>
<comment type="caution">
    <text evidence="1">The sequence shown here is derived from an EMBL/GenBank/DDBJ whole genome shotgun (WGS) entry which is preliminary data.</text>
</comment>
<dbReference type="Proteomes" id="UP000285084">
    <property type="component" value="Unassembled WGS sequence"/>
</dbReference>
<protein>
    <submittedName>
        <fullName evidence="1">Uncharacterized protein</fullName>
    </submittedName>
</protein>
<sequence length="50" mass="5725">MESMLQYTQGDKGPGLDINGYWGSTYLRETAQQLPSQIRDQIVARRVQPK</sequence>
<accession>A0A420NAI8</accession>
<reference evidence="1 2" key="1">
    <citation type="journal article" date="2018" name="Sci. Rep.">
        <title>Characterisation of pathogen-specific regions and novel effector candidates in Fusarium oxysporum f. sp. cepae.</title>
        <authorList>
            <person name="Armitage A.D."/>
            <person name="Taylor A."/>
            <person name="Sobczyk M.K."/>
            <person name="Baxter L."/>
            <person name="Greenfield B.P."/>
            <person name="Bates H.J."/>
            <person name="Wilson F."/>
            <person name="Jackson A.C."/>
            <person name="Ott S."/>
            <person name="Harrison R.J."/>
            <person name="Clarkson J.P."/>
        </authorList>
    </citation>
    <scope>NUCLEOTIDE SEQUENCE [LARGE SCALE GENOMIC DNA]</scope>
    <source>
        <strain evidence="1 2">Fo_A13</strain>
    </source>
</reference>